<feature type="compositionally biased region" description="Basic and acidic residues" evidence="9">
    <location>
        <begin position="618"/>
        <end position="634"/>
    </location>
</feature>
<dbReference type="GO" id="GO:0015627">
    <property type="term" value="C:type II protein secretion system complex"/>
    <property type="evidence" value="ECO:0007669"/>
    <property type="project" value="TreeGrafter"/>
</dbReference>
<comment type="subcellular location">
    <subcellularLocation>
        <location evidence="8">Cell outer membrane</location>
    </subcellularLocation>
    <subcellularLocation>
        <location evidence="1">Membrane</location>
    </subcellularLocation>
</comment>
<dbReference type="STRING" id="338963.Pcar_1679"/>
<comment type="similarity">
    <text evidence="7">Belongs to the bacterial secretin family.</text>
</comment>
<dbReference type="GO" id="GO:0009279">
    <property type="term" value="C:cell outer membrane"/>
    <property type="evidence" value="ECO:0007669"/>
    <property type="project" value="UniProtKB-SubCell"/>
</dbReference>
<reference evidence="12" key="1">
    <citation type="submission" date="2005-10" db="EMBL/GenBank/DDBJ databases">
        <title>Complete sequence of Pelobacter carbinolicus DSM 2380.</title>
        <authorList>
            <person name="Copeland A."/>
            <person name="Lucas S."/>
            <person name="Lapidus A."/>
            <person name="Barry K."/>
            <person name="Detter J.C."/>
            <person name="Glavina T."/>
            <person name="Hammon N."/>
            <person name="Israni S."/>
            <person name="Pitluck S."/>
            <person name="Chertkov O."/>
            <person name="Schmutz J."/>
            <person name="Larimer F."/>
            <person name="Land M."/>
            <person name="Kyrpides N."/>
            <person name="Ivanova N."/>
            <person name="Richardson P."/>
        </authorList>
    </citation>
    <scope>NUCLEOTIDE SEQUENCE [LARGE SCALE GENOMIC DNA]</scope>
    <source>
        <strain evidence="12">DSM 2380 / NBRC 103641 / GraBd1</strain>
    </source>
</reference>
<evidence type="ECO:0000256" key="2">
    <source>
        <dbReference type="ARBA" id="ARBA00022448"/>
    </source>
</evidence>
<feature type="repeat" description="TPR" evidence="6">
    <location>
        <begin position="27"/>
        <end position="60"/>
    </location>
</feature>
<evidence type="ECO:0000313" key="12">
    <source>
        <dbReference type="Proteomes" id="UP000002534"/>
    </source>
</evidence>
<evidence type="ECO:0000256" key="3">
    <source>
        <dbReference type="ARBA" id="ARBA00022729"/>
    </source>
</evidence>
<dbReference type="SMART" id="SM00965">
    <property type="entry name" value="STN"/>
    <property type="match status" value="1"/>
</dbReference>
<dbReference type="PROSITE" id="PS51257">
    <property type="entry name" value="PROKAR_LIPOPROTEIN"/>
    <property type="match status" value="1"/>
</dbReference>
<dbReference type="InterPro" id="IPR004846">
    <property type="entry name" value="T2SS/T3SS_dom"/>
</dbReference>
<dbReference type="InterPro" id="IPR011662">
    <property type="entry name" value="Secretin/TonB_short_N"/>
</dbReference>
<evidence type="ECO:0000256" key="9">
    <source>
        <dbReference type="SAM" id="MobiDB-lite"/>
    </source>
</evidence>
<evidence type="ECO:0000256" key="5">
    <source>
        <dbReference type="ARBA" id="ARBA00023237"/>
    </source>
</evidence>
<evidence type="ECO:0000313" key="11">
    <source>
        <dbReference type="EMBL" id="ABA88922.1"/>
    </source>
</evidence>
<dbReference type="Pfam" id="PF00263">
    <property type="entry name" value="Secretin"/>
    <property type="match status" value="1"/>
</dbReference>
<sequence length="767" mass="83851">MANPMNKAIKQSGLLLVLILVLAGCAGKQAFNAGDRFFQQGKYDLAMEQYAAAVAAEPERHEYRLKWLKARNRSALQHYERGNQLAAENEISLAAAEYRQAVTLDGNLAVAVQRLRELQARVEAQQLVAEAEEFYEKGKYGQAKANLRKALHLMPSDPGAQDLLRQVELASQTIMDGYELALSSREPLSLQFAEMDLHQAFAVLSQLSGIHFILDEDINPRPVSLLLKKASFAQVLDLLLKLNGLGKRVLNSQTILVYPRTKEKEKQYEDRIIQVFYLSHIEAKKAVNLLRTILQTRKIYVHDELNAIVMRDKPEVIELARQILEASDRNDSEVVFDLELVEVSHRDLLDIGPKLSSYSISAGMGRTILDTDGNVVTNLVSDTLAAGGTTDTLVRSFSRLESFYTLPTATFDFAKTLIDSEILANPKIRVKNREKAKVHIGTKEPIVTTNISTTTGDVTSTNVQYIDVGVKLDVEPNIQLDDTIVTKLTLEVSSILEKEEIAGGGSALRISTTNAGSSLILKDGERTIIGGLIRNDLSDTRDTLPFIGSIPIIGHLFTGRSKEKNKSEILLSITPHIVRSVDMPRPDVATIWSGGEDDLAPGARFARFTDEDPAETSEPSKTEAGPKDSTRPHEFQLSGPETVAPERSFALQVSAMGIRSLLSARFALRYPSALVQPVGVVPGALMGTQGQESHATMSASDGFEEVVIDVQREVGKSGVSGEGPVAIVEFKTIGEGSLVFSLDDCTVNTGQGLSDACTATPLTIEME</sequence>
<dbReference type="InterPro" id="IPR005644">
    <property type="entry name" value="NolW-like"/>
</dbReference>
<dbReference type="InterPro" id="IPR001775">
    <property type="entry name" value="GspD/PilQ"/>
</dbReference>
<evidence type="ECO:0000256" key="6">
    <source>
        <dbReference type="PROSITE-ProRule" id="PRU00339"/>
    </source>
</evidence>
<keyword evidence="3" id="KW-0732">Signal</keyword>
<organism evidence="11 12">
    <name type="scientific">Syntrophotalea carbinolica (strain DSM 2380 / NBRC 103641 / GraBd1)</name>
    <name type="common">Pelobacter carbinolicus</name>
    <dbReference type="NCBI Taxonomy" id="338963"/>
    <lineage>
        <taxon>Bacteria</taxon>
        <taxon>Pseudomonadati</taxon>
        <taxon>Thermodesulfobacteriota</taxon>
        <taxon>Desulfuromonadia</taxon>
        <taxon>Desulfuromonadales</taxon>
        <taxon>Syntrophotaleaceae</taxon>
        <taxon>Syntrophotalea</taxon>
    </lineage>
</organism>
<evidence type="ECO:0000256" key="4">
    <source>
        <dbReference type="ARBA" id="ARBA00023136"/>
    </source>
</evidence>
<dbReference type="InterPro" id="IPR038591">
    <property type="entry name" value="NolW-like_sf"/>
</dbReference>
<keyword evidence="2 8" id="KW-0813">Transport</keyword>
<reference evidence="11 12" key="2">
    <citation type="journal article" date="2012" name="BMC Genomics">
        <title>The genome of Pelobacter carbinolicus reveals surprising metabolic capabilities and physiological features.</title>
        <authorList>
            <person name="Aklujkar M."/>
            <person name="Haveman S.A."/>
            <person name="Didonato R.Jr."/>
            <person name="Chertkov O."/>
            <person name="Han C.S."/>
            <person name="Land M.L."/>
            <person name="Brown P."/>
            <person name="Lovley D.R."/>
        </authorList>
    </citation>
    <scope>NUCLEOTIDE SEQUENCE [LARGE SCALE GENOMIC DNA]</scope>
    <source>
        <strain evidence="12">DSM 2380 / NBRC 103641 / GraBd1</strain>
    </source>
</reference>
<dbReference type="InterPro" id="IPR011990">
    <property type="entry name" value="TPR-like_helical_dom_sf"/>
</dbReference>
<dbReference type="eggNOG" id="COG0457">
    <property type="taxonomic scope" value="Bacteria"/>
</dbReference>
<dbReference type="InterPro" id="IPR050810">
    <property type="entry name" value="Bact_Secretion_Sys_Channel"/>
</dbReference>
<dbReference type="InterPro" id="IPR019734">
    <property type="entry name" value="TPR_rpt"/>
</dbReference>
<name>Q3A3Y5_SYNC1</name>
<dbReference type="AlphaFoldDB" id="Q3A3Y5"/>
<evidence type="ECO:0000256" key="7">
    <source>
        <dbReference type="RuleBase" id="RU004003"/>
    </source>
</evidence>
<keyword evidence="11" id="KW-0449">Lipoprotein</keyword>
<dbReference type="SUPFAM" id="SSF48452">
    <property type="entry name" value="TPR-like"/>
    <property type="match status" value="1"/>
</dbReference>
<dbReference type="Gene3D" id="3.30.1370.120">
    <property type="match status" value="1"/>
</dbReference>
<dbReference type="PANTHER" id="PTHR30332">
    <property type="entry name" value="PROBABLE GENERAL SECRETION PATHWAY PROTEIN D"/>
    <property type="match status" value="1"/>
</dbReference>
<dbReference type="PRINTS" id="PR00811">
    <property type="entry name" value="BCTERIALGSPD"/>
</dbReference>
<feature type="domain" description="Secretin/TonB short N-terminal" evidence="10">
    <location>
        <begin position="210"/>
        <end position="260"/>
    </location>
</feature>
<dbReference type="Gene3D" id="1.25.40.10">
    <property type="entry name" value="Tetratricopeptide repeat domain"/>
    <property type="match status" value="1"/>
</dbReference>
<keyword evidence="5" id="KW-0998">Cell outer membrane</keyword>
<dbReference type="PROSITE" id="PS50005">
    <property type="entry name" value="TPR"/>
    <property type="match status" value="2"/>
</dbReference>
<dbReference type="PRINTS" id="PR01032">
    <property type="entry name" value="PHAGEIV"/>
</dbReference>
<dbReference type="Pfam" id="PF03958">
    <property type="entry name" value="Secretin_N"/>
    <property type="match status" value="1"/>
</dbReference>
<dbReference type="SMART" id="SM00028">
    <property type="entry name" value="TPR"/>
    <property type="match status" value="3"/>
</dbReference>
<keyword evidence="4" id="KW-0472">Membrane</keyword>
<dbReference type="KEGG" id="pca:Pcar_1679"/>
<dbReference type="OrthoDB" id="9775455at2"/>
<protein>
    <submittedName>
        <fullName evidence="11">Type II secretion system secretin lipoprotein PulQ</fullName>
    </submittedName>
</protein>
<gene>
    <name evidence="11" type="primary">pulQ-1</name>
    <name evidence="11" type="ordered locus">Pcar_1679</name>
</gene>
<dbReference type="EMBL" id="CP000142">
    <property type="protein sequence ID" value="ABA88922.1"/>
    <property type="molecule type" value="Genomic_DNA"/>
</dbReference>
<dbReference type="HOGENOM" id="CLU_017432_1_0_7"/>
<dbReference type="Proteomes" id="UP000002534">
    <property type="component" value="Chromosome"/>
</dbReference>
<feature type="repeat" description="TPR" evidence="6">
    <location>
        <begin position="124"/>
        <end position="157"/>
    </location>
</feature>
<accession>Q3A3Y5</accession>
<evidence type="ECO:0000256" key="1">
    <source>
        <dbReference type="ARBA" id="ARBA00004370"/>
    </source>
</evidence>
<evidence type="ECO:0000259" key="10">
    <source>
        <dbReference type="SMART" id="SM00965"/>
    </source>
</evidence>
<feature type="region of interest" description="Disordered" evidence="9">
    <location>
        <begin position="609"/>
        <end position="641"/>
    </location>
</feature>
<dbReference type="RefSeq" id="WP_011341413.1">
    <property type="nucleotide sequence ID" value="NC_007498.2"/>
</dbReference>
<keyword evidence="12" id="KW-1185">Reference proteome</keyword>
<evidence type="ECO:0000256" key="8">
    <source>
        <dbReference type="RuleBase" id="RU004004"/>
    </source>
</evidence>
<dbReference type="eggNOG" id="COG4796">
    <property type="taxonomic scope" value="Bacteria"/>
</dbReference>
<dbReference type="Gene3D" id="2.60.40.680">
    <property type="match status" value="1"/>
</dbReference>
<proteinExistence type="inferred from homology"/>
<dbReference type="PANTHER" id="PTHR30332:SF17">
    <property type="entry name" value="TYPE IV PILIATION SYSTEM PROTEIN DR_0774-RELATED"/>
    <property type="match status" value="1"/>
</dbReference>
<keyword evidence="6" id="KW-0802">TPR repeat</keyword>
<dbReference type="GO" id="GO:0009306">
    <property type="term" value="P:protein secretion"/>
    <property type="evidence" value="ECO:0007669"/>
    <property type="project" value="InterPro"/>
</dbReference>
<dbReference type="CDD" id="cd08547">
    <property type="entry name" value="Type_II_cohesin"/>
    <property type="match status" value="1"/>
</dbReference>